<dbReference type="InterPro" id="IPR012349">
    <property type="entry name" value="Split_barrel_FMN-bd"/>
</dbReference>
<dbReference type="GO" id="GO:0010181">
    <property type="term" value="F:FMN binding"/>
    <property type="evidence" value="ECO:0007669"/>
    <property type="project" value="InterPro"/>
</dbReference>
<dbReference type="PANTHER" id="PTHR43241:SF1">
    <property type="entry name" value="FLAVIN REDUCTASE LIKE DOMAIN-CONTAINING PROTEIN"/>
    <property type="match status" value="1"/>
</dbReference>
<proteinExistence type="predicted"/>
<protein>
    <recommendedName>
        <fullName evidence="2">Flavin reductase like domain-containing protein</fullName>
    </recommendedName>
</protein>
<accession>A0A7S2U628</accession>
<sequence length="277" mass="30042">MPEAASKGKDKAKISKPMNQGGVVHITEGRLLSRLLYPNPVCLLSVAPPGKPPNVMACSWLTPANNLGTFIMVINKKRHTASLIHQREGATFVLSVPTHYERDLVLRIGKATGAKGDKFKTLNIPRCPPGWKKNQWKSKKRAHASSLGSSSSNPFAALATLPSFEPTPKEEESSGSKATRGAGSLDDVKRAVQALGGAEYGTVAVKECICHIVCHVEKMLPSFIDGHWLVKAQMEEAWVRDTHWCGKNFRPRILGSGDILTFLGAQKFGLLGVPESV</sequence>
<name>A0A7S2U628_9EUKA</name>
<organism evidence="3">
    <name type="scientific">Lotharella oceanica</name>
    <dbReference type="NCBI Taxonomy" id="641309"/>
    <lineage>
        <taxon>Eukaryota</taxon>
        <taxon>Sar</taxon>
        <taxon>Rhizaria</taxon>
        <taxon>Cercozoa</taxon>
        <taxon>Chlorarachniophyceae</taxon>
        <taxon>Lotharella</taxon>
    </lineage>
</organism>
<dbReference type="Pfam" id="PF01613">
    <property type="entry name" value="Flavin_Reduct"/>
    <property type="match status" value="1"/>
</dbReference>
<feature type="domain" description="Flavin reductase like" evidence="2">
    <location>
        <begin position="37"/>
        <end position="122"/>
    </location>
</feature>
<dbReference type="InterPro" id="IPR053310">
    <property type="entry name" value="Flavoredoxin-like"/>
</dbReference>
<evidence type="ECO:0000256" key="1">
    <source>
        <dbReference type="SAM" id="MobiDB-lite"/>
    </source>
</evidence>
<dbReference type="PANTHER" id="PTHR43241">
    <property type="entry name" value="FLAVIN REDUCTASE DOMAIN PROTEIN"/>
    <property type="match status" value="1"/>
</dbReference>
<dbReference type="Gene3D" id="2.30.110.10">
    <property type="entry name" value="Electron Transport, Fmn-binding Protein, Chain A"/>
    <property type="match status" value="1"/>
</dbReference>
<feature type="region of interest" description="Disordered" evidence="1">
    <location>
        <begin position="124"/>
        <end position="154"/>
    </location>
</feature>
<dbReference type="AlphaFoldDB" id="A0A7S2U628"/>
<evidence type="ECO:0000313" key="3">
    <source>
        <dbReference type="EMBL" id="CAD9779065.1"/>
    </source>
</evidence>
<dbReference type="SUPFAM" id="SSF50475">
    <property type="entry name" value="FMN-binding split barrel"/>
    <property type="match status" value="1"/>
</dbReference>
<evidence type="ECO:0000259" key="2">
    <source>
        <dbReference type="Pfam" id="PF01613"/>
    </source>
</evidence>
<gene>
    <name evidence="3" type="ORF">LSP00402_LOCUS23082</name>
</gene>
<dbReference type="InterPro" id="IPR002563">
    <property type="entry name" value="Flavin_Rdtase-like_dom"/>
</dbReference>
<reference evidence="3" key="1">
    <citation type="submission" date="2021-01" db="EMBL/GenBank/DDBJ databases">
        <authorList>
            <person name="Corre E."/>
            <person name="Pelletier E."/>
            <person name="Niang G."/>
            <person name="Scheremetjew M."/>
            <person name="Finn R."/>
            <person name="Kale V."/>
            <person name="Holt S."/>
            <person name="Cochrane G."/>
            <person name="Meng A."/>
            <person name="Brown T."/>
            <person name="Cohen L."/>
        </authorList>
    </citation>
    <scope>NUCLEOTIDE SEQUENCE</scope>
    <source>
        <strain evidence="3">CCMP622</strain>
    </source>
</reference>
<feature type="compositionally biased region" description="Basic residues" evidence="1">
    <location>
        <begin position="134"/>
        <end position="143"/>
    </location>
</feature>
<dbReference type="EMBL" id="HBHP01037645">
    <property type="protein sequence ID" value="CAD9779065.1"/>
    <property type="molecule type" value="Transcribed_RNA"/>
</dbReference>